<keyword evidence="4" id="KW-0238">DNA-binding</keyword>
<dbReference type="SUPFAM" id="SSF53850">
    <property type="entry name" value="Periplasmic binding protein-like II"/>
    <property type="match status" value="1"/>
</dbReference>
<dbReference type="SUPFAM" id="SSF46785">
    <property type="entry name" value="Winged helix' DNA-binding domain"/>
    <property type="match status" value="1"/>
</dbReference>
<comment type="function">
    <text evidence="1">NodD regulates the expression of the nodABCFE genes which encode other nodulation proteins. NodD is also a negative regulator of its own expression. Binds flavonoids as inducers.</text>
</comment>
<dbReference type="Pfam" id="PF03466">
    <property type="entry name" value="LysR_substrate"/>
    <property type="match status" value="1"/>
</dbReference>
<evidence type="ECO:0000313" key="8">
    <source>
        <dbReference type="Proteomes" id="UP000063308"/>
    </source>
</evidence>
<gene>
    <name evidence="7" type="ORF">NK6_1226</name>
</gene>
<dbReference type="Pfam" id="PF00126">
    <property type="entry name" value="HTH_1"/>
    <property type="match status" value="1"/>
</dbReference>
<dbReference type="GO" id="GO:0005829">
    <property type="term" value="C:cytosol"/>
    <property type="evidence" value="ECO:0007669"/>
    <property type="project" value="TreeGrafter"/>
</dbReference>
<dbReference type="AlphaFoldDB" id="A0A0E4BL11"/>
<dbReference type="CDD" id="cd08440">
    <property type="entry name" value="PBP2_LTTR_like_4"/>
    <property type="match status" value="1"/>
</dbReference>
<dbReference type="GO" id="GO:0003677">
    <property type="term" value="F:DNA binding"/>
    <property type="evidence" value="ECO:0007669"/>
    <property type="project" value="UniProtKB-KW"/>
</dbReference>
<dbReference type="Gene3D" id="1.10.10.10">
    <property type="entry name" value="Winged helix-like DNA-binding domain superfamily/Winged helix DNA-binding domain"/>
    <property type="match status" value="1"/>
</dbReference>
<reference evidence="7 8" key="1">
    <citation type="submission" date="2014-11" db="EMBL/GenBank/DDBJ databases">
        <title>Symbiosis island explosion on the genome of extra-slow-growing strains of soybean bradyrhizobia with massive insertion sequences.</title>
        <authorList>
            <person name="Iida T."/>
            <person name="Minamisawa K."/>
        </authorList>
    </citation>
    <scope>NUCLEOTIDE SEQUENCE [LARGE SCALE GENOMIC DNA]</scope>
    <source>
        <strain evidence="7 8">NK6</strain>
    </source>
</reference>
<evidence type="ECO:0000256" key="3">
    <source>
        <dbReference type="ARBA" id="ARBA00023015"/>
    </source>
</evidence>
<dbReference type="InterPro" id="IPR036388">
    <property type="entry name" value="WH-like_DNA-bd_sf"/>
</dbReference>
<evidence type="ECO:0000256" key="1">
    <source>
        <dbReference type="ARBA" id="ARBA00003502"/>
    </source>
</evidence>
<evidence type="ECO:0000256" key="5">
    <source>
        <dbReference type="ARBA" id="ARBA00023163"/>
    </source>
</evidence>
<dbReference type="Gene3D" id="3.40.190.10">
    <property type="entry name" value="Periplasmic binding protein-like II"/>
    <property type="match status" value="2"/>
</dbReference>
<comment type="similarity">
    <text evidence="2">Belongs to the LysR transcriptional regulatory family.</text>
</comment>
<dbReference type="RefSeq" id="WP_038967682.1">
    <property type="nucleotide sequence ID" value="NZ_AJQI01000411.1"/>
</dbReference>
<dbReference type="PROSITE" id="PS50931">
    <property type="entry name" value="HTH_LYSR"/>
    <property type="match status" value="1"/>
</dbReference>
<evidence type="ECO:0000259" key="6">
    <source>
        <dbReference type="PROSITE" id="PS50931"/>
    </source>
</evidence>
<dbReference type="GO" id="GO:0003700">
    <property type="term" value="F:DNA-binding transcription factor activity"/>
    <property type="evidence" value="ECO:0007669"/>
    <property type="project" value="InterPro"/>
</dbReference>
<evidence type="ECO:0000256" key="4">
    <source>
        <dbReference type="ARBA" id="ARBA00023125"/>
    </source>
</evidence>
<sequence length="298" mass="32906">MSNINLKLLHTFLLAAEHESFRKAAQESNRSPSAVSMQVRGLEEQIGVQLFRRTPQKVLLTPEGRILFEQAKRALQEVQSGLDLLTEAAQSRSRHIQMACVPTLATGWLPNILATFKIRHPNTQVQLMELPTGPMLELLRRRDVEFGVGPQIPGMEDFEFEPILEDPLYACVPPVFDEGQSSVCFADLVDKPTIMLSKSTAVRGLIDDTLETLGIHLDVPFEVQQATTAMALAASGLGIAIVPRVALVQAGVQQFRMVPISNHVGLRQVGLITARGPILRPNTERLITLIRTSLAQLR</sequence>
<name>A0A0E4BL11_9BRAD</name>
<dbReference type="PANTHER" id="PTHR30419">
    <property type="entry name" value="HTH-TYPE TRANSCRIPTIONAL REGULATOR YBHD"/>
    <property type="match status" value="1"/>
</dbReference>
<protein>
    <submittedName>
        <fullName evidence="7">Transcriptional regulatory protein</fullName>
    </submittedName>
</protein>
<dbReference type="InterPro" id="IPR000847">
    <property type="entry name" value="LysR_HTH_N"/>
</dbReference>
<dbReference type="FunFam" id="1.10.10.10:FF:001787">
    <property type="entry name" value="Transcriptional regulatory protein"/>
    <property type="match status" value="1"/>
</dbReference>
<dbReference type="EMBL" id="AP014685">
    <property type="protein sequence ID" value="BAR54411.1"/>
    <property type="molecule type" value="Genomic_DNA"/>
</dbReference>
<dbReference type="Proteomes" id="UP000063308">
    <property type="component" value="Chromosome"/>
</dbReference>
<proteinExistence type="inferred from homology"/>
<dbReference type="InterPro" id="IPR005119">
    <property type="entry name" value="LysR_subst-bd"/>
</dbReference>
<evidence type="ECO:0000313" key="7">
    <source>
        <dbReference type="EMBL" id="BAR54411.1"/>
    </source>
</evidence>
<evidence type="ECO:0000256" key="2">
    <source>
        <dbReference type="ARBA" id="ARBA00009437"/>
    </source>
</evidence>
<keyword evidence="5" id="KW-0804">Transcription</keyword>
<organism evidence="7 8">
    <name type="scientific">Bradyrhizobium diazoefficiens</name>
    <dbReference type="NCBI Taxonomy" id="1355477"/>
    <lineage>
        <taxon>Bacteria</taxon>
        <taxon>Pseudomonadati</taxon>
        <taxon>Pseudomonadota</taxon>
        <taxon>Alphaproteobacteria</taxon>
        <taxon>Hyphomicrobiales</taxon>
        <taxon>Nitrobacteraceae</taxon>
        <taxon>Bradyrhizobium</taxon>
    </lineage>
</organism>
<dbReference type="InterPro" id="IPR050950">
    <property type="entry name" value="HTH-type_LysR_regulators"/>
</dbReference>
<dbReference type="PANTHER" id="PTHR30419:SF8">
    <property type="entry name" value="NITROGEN ASSIMILATION TRANSCRIPTIONAL ACTIVATOR-RELATED"/>
    <property type="match status" value="1"/>
</dbReference>
<keyword evidence="3" id="KW-0805">Transcription regulation</keyword>
<dbReference type="GeneID" id="46493303"/>
<accession>A0A0E4BL11</accession>
<feature type="domain" description="HTH lysR-type" evidence="6">
    <location>
        <begin position="4"/>
        <end position="61"/>
    </location>
</feature>
<dbReference type="InterPro" id="IPR036390">
    <property type="entry name" value="WH_DNA-bd_sf"/>
</dbReference>